<gene>
    <name evidence="2" type="ORF">FPE01S_01_02100</name>
</gene>
<dbReference type="GO" id="GO:0000030">
    <property type="term" value="F:mannosyltransferase activity"/>
    <property type="evidence" value="ECO:0007669"/>
    <property type="project" value="TreeGrafter"/>
</dbReference>
<feature type="transmembrane region" description="Helical" evidence="1">
    <location>
        <begin position="255"/>
        <end position="278"/>
    </location>
</feature>
<feature type="transmembrane region" description="Helical" evidence="1">
    <location>
        <begin position="82"/>
        <end position="101"/>
    </location>
</feature>
<reference evidence="2 3" key="1">
    <citation type="submission" date="2015-04" db="EMBL/GenBank/DDBJ databases">
        <title>Whole genome shotgun sequence of Flavihumibacter petaseus NBRC 106054.</title>
        <authorList>
            <person name="Miyazawa S."/>
            <person name="Hosoyama A."/>
            <person name="Hashimoto M."/>
            <person name="Noguchi M."/>
            <person name="Tsuchikane K."/>
            <person name="Ohji S."/>
            <person name="Yamazoe A."/>
            <person name="Ichikawa N."/>
            <person name="Kimura A."/>
            <person name="Fujita N."/>
        </authorList>
    </citation>
    <scope>NUCLEOTIDE SEQUENCE [LARGE SCALE GENOMIC DNA]</scope>
    <source>
        <strain evidence="2 3">NBRC 106054</strain>
    </source>
</reference>
<dbReference type="Proteomes" id="UP000033121">
    <property type="component" value="Unassembled WGS sequence"/>
</dbReference>
<evidence type="ECO:0008006" key="4">
    <source>
        <dbReference type="Google" id="ProtNLM"/>
    </source>
</evidence>
<evidence type="ECO:0000313" key="3">
    <source>
        <dbReference type="Proteomes" id="UP000033121"/>
    </source>
</evidence>
<feature type="transmembrane region" description="Helical" evidence="1">
    <location>
        <begin position="196"/>
        <end position="213"/>
    </location>
</feature>
<feature type="transmembrane region" description="Helical" evidence="1">
    <location>
        <begin position="130"/>
        <end position="151"/>
    </location>
</feature>
<keyword evidence="3" id="KW-1185">Reference proteome</keyword>
<organism evidence="2 3">
    <name type="scientific">Flavihumibacter petaseus NBRC 106054</name>
    <dbReference type="NCBI Taxonomy" id="1220578"/>
    <lineage>
        <taxon>Bacteria</taxon>
        <taxon>Pseudomonadati</taxon>
        <taxon>Bacteroidota</taxon>
        <taxon>Chitinophagia</taxon>
        <taxon>Chitinophagales</taxon>
        <taxon>Chitinophagaceae</taxon>
        <taxon>Flavihumibacter</taxon>
    </lineage>
</organism>
<comment type="caution">
    <text evidence="2">The sequence shown here is derived from an EMBL/GenBank/DDBJ whole genome shotgun (WGS) entry which is preliminary data.</text>
</comment>
<dbReference type="OrthoDB" id="127293at2"/>
<dbReference type="InterPro" id="IPR052384">
    <property type="entry name" value="TMTC_O-mannosyltransferase"/>
</dbReference>
<feature type="transmembrane region" description="Helical" evidence="1">
    <location>
        <begin position="12"/>
        <end position="33"/>
    </location>
</feature>
<dbReference type="PANTHER" id="PTHR44216">
    <property type="entry name" value="PROTEIN O-MANNOSYL-TRANSFERASE TMTC2"/>
    <property type="match status" value="1"/>
</dbReference>
<dbReference type="STRING" id="1220578.FPE01S_01_02100"/>
<dbReference type="PANTHER" id="PTHR44216:SF3">
    <property type="entry name" value="PROTEIN O-MANNOSYL-TRANSFERASE TMTC2"/>
    <property type="match status" value="1"/>
</dbReference>
<feature type="transmembrane region" description="Helical" evidence="1">
    <location>
        <begin position="53"/>
        <end position="70"/>
    </location>
</feature>
<evidence type="ECO:0000256" key="1">
    <source>
        <dbReference type="SAM" id="Phobius"/>
    </source>
</evidence>
<sequence length="499" mass="55388">MLLLLTQSKARVFLAFLVIAFVVYFPVLTKSFAADDFLVMYRIIHQQNFLEEGFFRPLSDISLYCCYLLSGINPIAYNLFNLLLHVANACLLYIIILQLPFGAGDKKIPAFFAGLIFLVYPFHNEAIVWVVGRASNLSCFLGFLVIILALYSGTGKAIVWSALLYFLALSTYETVVTLPAIVALLLFWKGESRRRICYWMGALSLTLGANLIVRKLVGAVMAGAYGSRIFDFRPAEFLMKVSKVFGRLWFPPMEASAWLIGFTLLAGMAIVLTAVYIYRNRYSAFTGFSVLFLCLLAAAAVPFLFGVSTRTIEGDRLLYFPSFFLCAFLIYSISSVVTMRQFCFSVTGIVIYFLCFLLVNNRIWLEAASRTQHILTGVKELRAAPGQLLLANVPGDYRGAMVLRNGFYAALLLQGTDTSGISLLLNDELTPDLMPDSVLVPQQAGSNCLAVGRSFPICGSGAIVTAPIAGDTILHTFSRSNVYFWNNYRFMALKQAGQE</sequence>
<dbReference type="AlphaFoldDB" id="A0A0E9MUN4"/>
<keyword evidence="1" id="KW-0812">Transmembrane</keyword>
<feature type="transmembrane region" description="Helical" evidence="1">
    <location>
        <begin position="107"/>
        <end position="123"/>
    </location>
</feature>
<evidence type="ECO:0000313" key="2">
    <source>
        <dbReference type="EMBL" id="GAO41198.1"/>
    </source>
</evidence>
<feature type="transmembrane region" description="Helical" evidence="1">
    <location>
        <begin position="344"/>
        <end position="365"/>
    </location>
</feature>
<name>A0A0E9MUN4_9BACT</name>
<keyword evidence="1" id="KW-0472">Membrane</keyword>
<feature type="transmembrane region" description="Helical" evidence="1">
    <location>
        <begin position="317"/>
        <end position="337"/>
    </location>
</feature>
<dbReference type="RefSeq" id="WP_046367105.1">
    <property type="nucleotide sequence ID" value="NZ_BBWV01000001.1"/>
</dbReference>
<protein>
    <recommendedName>
        <fullName evidence="4">Glycosyltransferase RgtA/B/C/D-like domain-containing protein</fullName>
    </recommendedName>
</protein>
<proteinExistence type="predicted"/>
<keyword evidence="1" id="KW-1133">Transmembrane helix</keyword>
<dbReference type="EMBL" id="BBWV01000001">
    <property type="protein sequence ID" value="GAO41198.1"/>
    <property type="molecule type" value="Genomic_DNA"/>
</dbReference>
<accession>A0A0E9MUN4</accession>
<feature type="transmembrane region" description="Helical" evidence="1">
    <location>
        <begin position="285"/>
        <end position="305"/>
    </location>
</feature>
<dbReference type="GO" id="GO:0035269">
    <property type="term" value="P:protein O-linked glycosylation via mannose"/>
    <property type="evidence" value="ECO:0007669"/>
    <property type="project" value="TreeGrafter"/>
</dbReference>
<feature type="transmembrane region" description="Helical" evidence="1">
    <location>
        <begin position="163"/>
        <end position="187"/>
    </location>
</feature>